<dbReference type="Proteomes" id="UP000593565">
    <property type="component" value="Unassembled WGS sequence"/>
</dbReference>
<keyword evidence="2" id="KW-0472">Membrane</keyword>
<evidence type="ECO:0000259" key="3">
    <source>
        <dbReference type="PROSITE" id="PS50041"/>
    </source>
</evidence>
<dbReference type="PROSITE" id="PS50041">
    <property type="entry name" value="C_TYPE_LECTIN_2"/>
    <property type="match status" value="2"/>
</dbReference>
<feature type="transmembrane region" description="Helical" evidence="2">
    <location>
        <begin position="24"/>
        <end position="45"/>
    </location>
</feature>
<feature type="domain" description="C-type lectin" evidence="3">
    <location>
        <begin position="162"/>
        <end position="286"/>
    </location>
</feature>
<dbReference type="PANTHER" id="PTHR45784">
    <property type="entry name" value="C-TYPE LECTIN DOMAIN FAMILY 20 MEMBER A-RELATED"/>
    <property type="match status" value="1"/>
</dbReference>
<dbReference type="Pfam" id="PF00059">
    <property type="entry name" value="Lectin_C"/>
    <property type="match status" value="2"/>
</dbReference>
<dbReference type="InterPro" id="IPR016186">
    <property type="entry name" value="C-type_lectin-like/link_sf"/>
</dbReference>
<organism evidence="4 5">
    <name type="scientific">Ameiurus melas</name>
    <name type="common">Black bullhead</name>
    <name type="synonym">Silurus melas</name>
    <dbReference type="NCBI Taxonomy" id="219545"/>
    <lineage>
        <taxon>Eukaryota</taxon>
        <taxon>Metazoa</taxon>
        <taxon>Chordata</taxon>
        <taxon>Craniata</taxon>
        <taxon>Vertebrata</taxon>
        <taxon>Euteleostomi</taxon>
        <taxon>Actinopterygii</taxon>
        <taxon>Neopterygii</taxon>
        <taxon>Teleostei</taxon>
        <taxon>Ostariophysi</taxon>
        <taxon>Siluriformes</taxon>
        <taxon>Ictaluridae</taxon>
        <taxon>Ameiurus</taxon>
    </lineage>
</organism>
<dbReference type="Gene3D" id="3.10.100.10">
    <property type="entry name" value="Mannose-Binding Protein A, subunit A"/>
    <property type="match status" value="2"/>
</dbReference>
<comment type="caution">
    <text evidence="4">The sequence shown here is derived from an EMBL/GenBank/DDBJ whole genome shotgun (WGS) entry which is preliminary data.</text>
</comment>
<keyword evidence="2" id="KW-1133">Transmembrane helix</keyword>
<dbReference type="CDD" id="cd00037">
    <property type="entry name" value="CLECT"/>
    <property type="match status" value="2"/>
</dbReference>
<evidence type="ECO:0000313" key="5">
    <source>
        <dbReference type="Proteomes" id="UP000593565"/>
    </source>
</evidence>
<dbReference type="AlphaFoldDB" id="A0A7J6B1B8"/>
<keyword evidence="5" id="KW-1185">Reference proteome</keyword>
<dbReference type="SMART" id="SM00034">
    <property type="entry name" value="CLECT"/>
    <property type="match status" value="2"/>
</dbReference>
<protein>
    <recommendedName>
        <fullName evidence="3">C-type lectin domain-containing protein</fullName>
    </recommendedName>
</protein>
<evidence type="ECO:0000313" key="4">
    <source>
        <dbReference type="EMBL" id="KAF4088790.1"/>
    </source>
</evidence>
<keyword evidence="1" id="KW-1015">Disulfide bond</keyword>
<keyword evidence="2" id="KW-0812">Transmembrane</keyword>
<dbReference type="PROSITE" id="PS00615">
    <property type="entry name" value="C_TYPE_LECTIN_1"/>
    <property type="match status" value="1"/>
</dbReference>
<feature type="domain" description="C-type lectin" evidence="3">
    <location>
        <begin position="46"/>
        <end position="159"/>
    </location>
</feature>
<dbReference type="SUPFAM" id="SSF56436">
    <property type="entry name" value="C-type lectin-like"/>
    <property type="match status" value="2"/>
</dbReference>
<dbReference type="InterPro" id="IPR018378">
    <property type="entry name" value="C-type_lectin_CS"/>
</dbReference>
<gene>
    <name evidence="4" type="ORF">AMELA_G00058770</name>
</gene>
<name>A0A7J6B1B8_AMEME</name>
<dbReference type="PANTHER" id="PTHR45784:SF3">
    <property type="entry name" value="C-TYPE LECTIN DOMAIN FAMILY 4 MEMBER K-LIKE-RELATED"/>
    <property type="match status" value="1"/>
</dbReference>
<evidence type="ECO:0000256" key="1">
    <source>
        <dbReference type="ARBA" id="ARBA00023157"/>
    </source>
</evidence>
<dbReference type="InterPro" id="IPR016187">
    <property type="entry name" value="CTDL_fold"/>
</dbReference>
<sequence>MPDRDKPQTPDRDTLTTAPSHQSLTVMGSAVNFILLFSGLWALALSASRQFYVVKEDRHWSKAQTWCRENYTDLATIENQEEMDAVKDLLKEKGGNFWIGLRQNKTYWDISKNRSWYWSDGAPYNYTYWQYGEPNNEEGDNCVEVYSGNNTWNDANCSKHHHSFVCYKKRTPLTVITEKKTWREALRYCRQNHVDLVSVDSQEMQEWVGNVTKNVSSDMWIGLRHTCALGFWYWVNGEMICYQNWAPGNGTGVEDCGDVERTGAILSKSKKWVSLPQTQELYFICMTFQ</sequence>
<reference evidence="4 5" key="1">
    <citation type="submission" date="2020-02" db="EMBL/GenBank/DDBJ databases">
        <title>A chromosome-scale genome assembly of the black bullhead catfish (Ameiurus melas).</title>
        <authorList>
            <person name="Wen M."/>
            <person name="Zham M."/>
            <person name="Cabau C."/>
            <person name="Klopp C."/>
            <person name="Donnadieu C."/>
            <person name="Roques C."/>
            <person name="Bouchez O."/>
            <person name="Lampietro C."/>
            <person name="Jouanno E."/>
            <person name="Herpin A."/>
            <person name="Louis A."/>
            <person name="Berthelot C."/>
            <person name="Parey E."/>
            <person name="Roest-Crollius H."/>
            <person name="Braasch I."/>
            <person name="Postlethwait J."/>
            <person name="Robinson-Rechavi M."/>
            <person name="Echchiki A."/>
            <person name="Begum T."/>
            <person name="Montfort J."/>
            <person name="Schartl M."/>
            <person name="Bobe J."/>
            <person name="Guiguen Y."/>
        </authorList>
    </citation>
    <scope>NUCLEOTIDE SEQUENCE [LARGE SCALE GENOMIC DNA]</scope>
    <source>
        <strain evidence="4">M_S1</strain>
        <tissue evidence="4">Blood</tissue>
    </source>
</reference>
<dbReference type="EMBL" id="JAAGNN010000005">
    <property type="protein sequence ID" value="KAF4088790.1"/>
    <property type="molecule type" value="Genomic_DNA"/>
</dbReference>
<evidence type="ECO:0000256" key="2">
    <source>
        <dbReference type="SAM" id="Phobius"/>
    </source>
</evidence>
<proteinExistence type="predicted"/>
<accession>A0A7J6B1B8</accession>
<dbReference type="InterPro" id="IPR001304">
    <property type="entry name" value="C-type_lectin-like"/>
</dbReference>